<dbReference type="AlphaFoldDB" id="A0A0A9BGH5"/>
<proteinExistence type="predicted"/>
<dbReference type="EMBL" id="GBRH01239493">
    <property type="protein sequence ID" value="JAD58402.1"/>
    <property type="molecule type" value="Transcribed_RNA"/>
</dbReference>
<protein>
    <submittedName>
        <fullName evidence="1">Uncharacterized protein</fullName>
    </submittedName>
</protein>
<reference evidence="1" key="2">
    <citation type="journal article" date="2015" name="Data Brief">
        <title>Shoot transcriptome of the giant reed, Arundo donax.</title>
        <authorList>
            <person name="Barrero R.A."/>
            <person name="Guerrero F.D."/>
            <person name="Moolhuijzen P."/>
            <person name="Goolsby J.A."/>
            <person name="Tidwell J."/>
            <person name="Bellgard S.E."/>
            <person name="Bellgard M.I."/>
        </authorList>
    </citation>
    <scope>NUCLEOTIDE SEQUENCE</scope>
    <source>
        <tissue evidence="1">Shoot tissue taken approximately 20 cm above the soil surface</tissue>
    </source>
</reference>
<organism evidence="1">
    <name type="scientific">Arundo donax</name>
    <name type="common">Giant reed</name>
    <name type="synonym">Donax arundinaceus</name>
    <dbReference type="NCBI Taxonomy" id="35708"/>
    <lineage>
        <taxon>Eukaryota</taxon>
        <taxon>Viridiplantae</taxon>
        <taxon>Streptophyta</taxon>
        <taxon>Embryophyta</taxon>
        <taxon>Tracheophyta</taxon>
        <taxon>Spermatophyta</taxon>
        <taxon>Magnoliopsida</taxon>
        <taxon>Liliopsida</taxon>
        <taxon>Poales</taxon>
        <taxon>Poaceae</taxon>
        <taxon>PACMAD clade</taxon>
        <taxon>Arundinoideae</taxon>
        <taxon>Arundineae</taxon>
        <taxon>Arundo</taxon>
    </lineage>
</organism>
<name>A0A0A9BGH5_ARUDO</name>
<sequence length="52" mass="6067">MCLKRPQCKPMHIEGYEEVIGSSDSFYQSEDHRYMIPTIFCCTCILLPVHIC</sequence>
<accession>A0A0A9BGH5</accession>
<reference evidence="1" key="1">
    <citation type="submission" date="2014-09" db="EMBL/GenBank/DDBJ databases">
        <authorList>
            <person name="Magalhaes I.L.F."/>
            <person name="Oliveira U."/>
            <person name="Santos F.R."/>
            <person name="Vidigal T.H.D.A."/>
            <person name="Brescovit A.D."/>
            <person name="Santos A.J."/>
        </authorList>
    </citation>
    <scope>NUCLEOTIDE SEQUENCE</scope>
    <source>
        <tissue evidence="1">Shoot tissue taken approximately 20 cm above the soil surface</tissue>
    </source>
</reference>
<evidence type="ECO:0000313" key="1">
    <source>
        <dbReference type="EMBL" id="JAD58402.1"/>
    </source>
</evidence>